<feature type="transmembrane region" description="Helical" evidence="1">
    <location>
        <begin position="89"/>
        <end position="107"/>
    </location>
</feature>
<accession>A0ABU0CPK3</accession>
<feature type="transmembrane region" description="Helical" evidence="1">
    <location>
        <begin position="46"/>
        <end position="69"/>
    </location>
</feature>
<organism evidence="2 3">
    <name type="scientific">Caldalkalibacillus uzonensis</name>
    <dbReference type="NCBI Taxonomy" id="353224"/>
    <lineage>
        <taxon>Bacteria</taxon>
        <taxon>Bacillati</taxon>
        <taxon>Bacillota</taxon>
        <taxon>Bacilli</taxon>
        <taxon>Bacillales</taxon>
        <taxon>Bacillaceae</taxon>
        <taxon>Caldalkalibacillus</taxon>
    </lineage>
</organism>
<feature type="transmembrane region" description="Helical" evidence="1">
    <location>
        <begin position="236"/>
        <end position="259"/>
    </location>
</feature>
<reference evidence="2 3" key="1">
    <citation type="submission" date="2023-07" db="EMBL/GenBank/DDBJ databases">
        <title>Genomic Encyclopedia of Type Strains, Phase IV (KMG-IV): sequencing the most valuable type-strain genomes for metagenomic binning, comparative biology and taxonomic classification.</title>
        <authorList>
            <person name="Goeker M."/>
        </authorList>
    </citation>
    <scope>NUCLEOTIDE SEQUENCE [LARGE SCALE GENOMIC DNA]</scope>
    <source>
        <strain evidence="2 3">DSM 17740</strain>
    </source>
</reference>
<evidence type="ECO:0000313" key="3">
    <source>
        <dbReference type="Proteomes" id="UP001232445"/>
    </source>
</evidence>
<feature type="transmembrane region" description="Helical" evidence="1">
    <location>
        <begin position="146"/>
        <end position="166"/>
    </location>
</feature>
<feature type="transmembrane region" description="Helical" evidence="1">
    <location>
        <begin position="198"/>
        <end position="215"/>
    </location>
</feature>
<evidence type="ECO:0000313" key="2">
    <source>
        <dbReference type="EMBL" id="MDQ0338349.1"/>
    </source>
</evidence>
<keyword evidence="1" id="KW-0472">Membrane</keyword>
<comment type="caution">
    <text evidence="2">The sequence shown here is derived from an EMBL/GenBank/DDBJ whole genome shotgun (WGS) entry which is preliminary data.</text>
</comment>
<feature type="transmembrane region" description="Helical" evidence="1">
    <location>
        <begin position="114"/>
        <end position="134"/>
    </location>
</feature>
<sequence>MFVEHMQRYVPLSLYTMYLMGISITMLGLIQLYHLLFDPHQAEKQLLWMGIIVRVLMFAAITIEFVHHFSHYSLQYISYWDADTIINQYMNILFYSYIVVAGIHYILSLPYQRWFGFFYTFDLFLVLNPILLILPGVELEEFFRDPVGYLFILLVLSLVAALYLFFELYWRRGWKVYGLFFLLTGAATWVVHTIPLDMLVPVFTFLLLLGMYEGTKHFIWPWVIRHTYGFKRGLRLVLCNVPLLLIMSANPFYNVWLWAAAKASYPVELAYREEVTIATLNEVEQIARQATGNWEDNIIVMQGYIEDFHNIYRLRLGEYHLDFNGVSGKLLNLSRSLGRDEAEDSLLHSHSTLLNQEKIKAKTIDWLASVGYTFHPEYHHMDIEEERDHFSVHIYRKWSDGELQRTEHDWSAFLRWSKTGQIDHFSSGIVFMLDDYEQIKLSEEQVEQVIRHWYEGLGQPTPAYQLSHASFWYDGEGPSLWIDTGHGDRLTLSGLTGDVLAYNRADEEQTPPEQAAGQRQTAASDIAAAAEQWAAQWVRDWYDQPYTRVETEEPGLFSWQARDQNSTGLTRHVDVTLDEKGALVSFNYSVYADREETYQQNRFPVSRQEALQRVKEKYPLLSLYAQRIKLACVINRSGEVDLKWLVVLMPFATQEHHLYFVDVQTGEITPLADYKQSRDDG</sequence>
<evidence type="ECO:0000256" key="1">
    <source>
        <dbReference type="SAM" id="Phobius"/>
    </source>
</evidence>
<evidence type="ECO:0008006" key="4">
    <source>
        <dbReference type="Google" id="ProtNLM"/>
    </source>
</evidence>
<keyword evidence="1" id="KW-1133">Transmembrane helix</keyword>
<dbReference type="Proteomes" id="UP001232445">
    <property type="component" value="Unassembled WGS sequence"/>
</dbReference>
<keyword evidence="3" id="KW-1185">Reference proteome</keyword>
<dbReference type="EMBL" id="JAUSUQ010000003">
    <property type="protein sequence ID" value="MDQ0338349.1"/>
    <property type="molecule type" value="Genomic_DNA"/>
</dbReference>
<feature type="transmembrane region" description="Helical" evidence="1">
    <location>
        <begin position="173"/>
        <end position="192"/>
    </location>
</feature>
<proteinExistence type="predicted"/>
<feature type="transmembrane region" description="Helical" evidence="1">
    <location>
        <begin position="12"/>
        <end position="34"/>
    </location>
</feature>
<name>A0ABU0CPK3_9BACI</name>
<protein>
    <recommendedName>
        <fullName evidence="4">PepSY domain-containing protein</fullName>
    </recommendedName>
</protein>
<keyword evidence="1" id="KW-0812">Transmembrane</keyword>
<gene>
    <name evidence="2" type="ORF">J2S00_001133</name>
</gene>